<protein>
    <submittedName>
        <fullName evidence="2">Uncharacterized protein</fullName>
    </submittedName>
</protein>
<organism evidence="2">
    <name type="scientific">Cuerna arida</name>
    <dbReference type="NCBI Taxonomy" id="1464854"/>
    <lineage>
        <taxon>Eukaryota</taxon>
        <taxon>Metazoa</taxon>
        <taxon>Ecdysozoa</taxon>
        <taxon>Arthropoda</taxon>
        <taxon>Hexapoda</taxon>
        <taxon>Insecta</taxon>
        <taxon>Pterygota</taxon>
        <taxon>Neoptera</taxon>
        <taxon>Paraneoptera</taxon>
        <taxon>Hemiptera</taxon>
        <taxon>Auchenorrhyncha</taxon>
        <taxon>Membracoidea</taxon>
        <taxon>Cicadellidae</taxon>
        <taxon>Cicadellinae</taxon>
        <taxon>Proconiini</taxon>
        <taxon>Cuerna</taxon>
    </lineage>
</organism>
<evidence type="ECO:0000256" key="1">
    <source>
        <dbReference type="SAM" id="MobiDB-lite"/>
    </source>
</evidence>
<sequence length="208" mass="23733">ILRVSVDVGKLAEITTKEAYALTYQAEKDLRALQESFLRESKSLKMLSWRCVNNAANKNTLEYFDRVKEKMYACTHTISDDAATFEVEMTQRLIEARGHVWNIEQAMWFCQKYTAEEDVECLKRLVLEGLQLADKMPDRAAWVLDRAQEESGQALDKLRNCVTLSVSAAQDRQLVETQRMRRCVMEAQESEDGGEREKSGPLSGNGTL</sequence>
<accession>A0A1B6FPZ8</accession>
<feature type="non-terminal residue" evidence="2">
    <location>
        <position position="1"/>
    </location>
</feature>
<dbReference type="AlphaFoldDB" id="A0A1B6FPZ8"/>
<name>A0A1B6FPZ8_9HEMI</name>
<proteinExistence type="predicted"/>
<evidence type="ECO:0000313" key="2">
    <source>
        <dbReference type="EMBL" id="JAS52285.1"/>
    </source>
</evidence>
<gene>
    <name evidence="2" type="ORF">g.45010</name>
</gene>
<reference evidence="2" key="1">
    <citation type="submission" date="2015-11" db="EMBL/GenBank/DDBJ databases">
        <title>De novo transcriptome assembly of four potential Pierce s Disease insect vectors from Arizona vineyards.</title>
        <authorList>
            <person name="Tassone E.E."/>
        </authorList>
    </citation>
    <scope>NUCLEOTIDE SEQUENCE</scope>
</reference>
<dbReference type="EMBL" id="GECZ01017484">
    <property type="protein sequence ID" value="JAS52285.1"/>
    <property type="molecule type" value="Transcribed_RNA"/>
</dbReference>
<feature type="region of interest" description="Disordered" evidence="1">
    <location>
        <begin position="186"/>
        <end position="208"/>
    </location>
</feature>
<feature type="non-terminal residue" evidence="2">
    <location>
        <position position="208"/>
    </location>
</feature>